<dbReference type="Proteomes" id="UP000239997">
    <property type="component" value="Unassembled WGS sequence"/>
</dbReference>
<dbReference type="RefSeq" id="WP_036584937.1">
    <property type="nucleotide sequence ID" value="NZ_JPJI01000032.1"/>
</dbReference>
<evidence type="ECO:0000313" key="4">
    <source>
        <dbReference type="Proteomes" id="UP000028531"/>
    </source>
</evidence>
<dbReference type="EMBL" id="PVNA01000003">
    <property type="protein sequence ID" value="PRX13653.1"/>
    <property type="molecule type" value="Genomic_DNA"/>
</dbReference>
<keyword evidence="1" id="KW-1133">Transmembrane helix</keyword>
<gene>
    <name evidence="2" type="ORF">IL45_13985</name>
    <name evidence="3" type="ORF">LY02_01898</name>
</gene>
<evidence type="ECO:0000313" key="3">
    <source>
        <dbReference type="EMBL" id="PRX13653.1"/>
    </source>
</evidence>
<comment type="caution">
    <text evidence="2">The sequence shown here is derived from an EMBL/GenBank/DDBJ whole genome shotgun (WGS) entry which is preliminary data.</text>
</comment>
<evidence type="ECO:0000313" key="5">
    <source>
        <dbReference type="Proteomes" id="UP000239997"/>
    </source>
</evidence>
<keyword evidence="1" id="KW-0472">Membrane</keyword>
<name>A0A084JW91_NONUL</name>
<sequence length="150" mass="17541">MKDLAPNHRLNKTFLPIILTFVGCLIFIAALKNHLFFLGPVILISVIIGYLFAKRSYNGHANAFYDSEFLYLTYKSGTIKIKLQDIISVRLSKPEVKLMGIPYHDYMITYQNEDRSKNSYSFLVNSINYNIESFEKMINYYSPNTRIDRY</sequence>
<dbReference type="EMBL" id="JPJI01000032">
    <property type="protein sequence ID" value="KEZ93225.1"/>
    <property type="molecule type" value="Genomic_DNA"/>
</dbReference>
<feature type="transmembrane region" description="Helical" evidence="1">
    <location>
        <begin position="12"/>
        <end position="29"/>
    </location>
</feature>
<evidence type="ECO:0000313" key="2">
    <source>
        <dbReference type="EMBL" id="KEZ93225.1"/>
    </source>
</evidence>
<dbReference type="PROSITE" id="PS51257">
    <property type="entry name" value="PROKAR_LIPOPROTEIN"/>
    <property type="match status" value="1"/>
</dbReference>
<evidence type="ECO:0000256" key="1">
    <source>
        <dbReference type="SAM" id="Phobius"/>
    </source>
</evidence>
<dbReference type="OrthoDB" id="1144820at2"/>
<dbReference type="AlphaFoldDB" id="A0A084JW91"/>
<keyword evidence="1" id="KW-0812">Transmembrane</keyword>
<feature type="transmembrane region" description="Helical" evidence="1">
    <location>
        <begin position="35"/>
        <end position="53"/>
    </location>
</feature>
<proteinExistence type="predicted"/>
<reference evidence="3 5" key="2">
    <citation type="submission" date="2018-03" db="EMBL/GenBank/DDBJ databases">
        <title>Genomic Encyclopedia of Archaeal and Bacterial Type Strains, Phase II (KMG-II): from individual species to whole genera.</title>
        <authorList>
            <person name="Goeker M."/>
        </authorList>
    </citation>
    <scope>NUCLEOTIDE SEQUENCE [LARGE SCALE GENOMIC DNA]</scope>
    <source>
        <strain evidence="3 5">DSM 22727</strain>
    </source>
</reference>
<accession>A0A084JW91</accession>
<protein>
    <recommendedName>
        <fullName evidence="6">PH domain-containing protein</fullName>
    </recommendedName>
</protein>
<organism evidence="2 4">
    <name type="scientific">Nonlabens ulvanivorans</name>
    <name type="common">Persicivirga ulvanivorans</name>
    <dbReference type="NCBI Taxonomy" id="906888"/>
    <lineage>
        <taxon>Bacteria</taxon>
        <taxon>Pseudomonadati</taxon>
        <taxon>Bacteroidota</taxon>
        <taxon>Flavobacteriia</taxon>
        <taxon>Flavobacteriales</taxon>
        <taxon>Flavobacteriaceae</taxon>
        <taxon>Nonlabens</taxon>
    </lineage>
</organism>
<evidence type="ECO:0008006" key="6">
    <source>
        <dbReference type="Google" id="ProtNLM"/>
    </source>
</evidence>
<keyword evidence="5" id="KW-1185">Reference proteome</keyword>
<dbReference type="Proteomes" id="UP000028531">
    <property type="component" value="Unassembled WGS sequence"/>
</dbReference>
<reference evidence="2 4" key="1">
    <citation type="submission" date="2014-07" db="EMBL/GenBank/DDBJ databases">
        <title>Draft genome sequence of Nonlabens ulvanivorans, an ulvan degrading bacterium.</title>
        <authorList>
            <person name="Kopel M."/>
            <person name="Helbert W."/>
            <person name="Henrissat B."/>
            <person name="Doniger T."/>
            <person name="Banin E."/>
        </authorList>
    </citation>
    <scope>NUCLEOTIDE SEQUENCE [LARGE SCALE GENOMIC DNA]</scope>
    <source>
        <strain evidence="2 4">PLR</strain>
    </source>
</reference>